<dbReference type="Proteomes" id="UP001202328">
    <property type="component" value="Unassembled WGS sequence"/>
</dbReference>
<comment type="caution">
    <text evidence="1">The sequence shown here is derived from an EMBL/GenBank/DDBJ whole genome shotgun (WGS) entry which is preliminary data.</text>
</comment>
<gene>
    <name evidence="1" type="ORF">MKW98_002955</name>
</gene>
<name>A0AAD4XXZ0_9MAGN</name>
<evidence type="ECO:0000313" key="1">
    <source>
        <dbReference type="EMBL" id="KAI3960456.1"/>
    </source>
</evidence>
<dbReference type="EMBL" id="JAJJMB010000931">
    <property type="protein sequence ID" value="KAI3960456.1"/>
    <property type="molecule type" value="Genomic_DNA"/>
</dbReference>
<keyword evidence="2" id="KW-1185">Reference proteome</keyword>
<organism evidence="1 2">
    <name type="scientific">Papaver atlanticum</name>
    <dbReference type="NCBI Taxonomy" id="357466"/>
    <lineage>
        <taxon>Eukaryota</taxon>
        <taxon>Viridiplantae</taxon>
        <taxon>Streptophyta</taxon>
        <taxon>Embryophyta</taxon>
        <taxon>Tracheophyta</taxon>
        <taxon>Spermatophyta</taxon>
        <taxon>Magnoliopsida</taxon>
        <taxon>Ranunculales</taxon>
        <taxon>Papaveraceae</taxon>
        <taxon>Papaveroideae</taxon>
        <taxon>Papaver</taxon>
    </lineage>
</organism>
<accession>A0AAD4XXZ0</accession>
<dbReference type="AlphaFoldDB" id="A0AAD4XXZ0"/>
<protein>
    <submittedName>
        <fullName evidence="1">Uncharacterized protein</fullName>
    </submittedName>
</protein>
<proteinExistence type="predicted"/>
<reference evidence="1" key="1">
    <citation type="submission" date="2022-04" db="EMBL/GenBank/DDBJ databases">
        <title>A functionally conserved STORR gene fusion in Papaver species that diverged 16.8 million years ago.</title>
        <authorList>
            <person name="Catania T."/>
        </authorList>
    </citation>
    <scope>NUCLEOTIDE SEQUENCE</scope>
    <source>
        <strain evidence="1">S-188037</strain>
    </source>
</reference>
<sequence>MSPLSIPHGLDYKNHTFAKVLVAFESHTQPRFMNFSLIHIVVQDRFRDKPASISGQWRKVPTVSFRKRGAIHLK</sequence>
<evidence type="ECO:0000313" key="2">
    <source>
        <dbReference type="Proteomes" id="UP001202328"/>
    </source>
</evidence>